<reference evidence="1 2" key="1">
    <citation type="submission" date="2023-03" db="EMBL/GenBank/DDBJ databases">
        <title>High-quality genome of Scylla paramamosain provides insights in environmental adaptation.</title>
        <authorList>
            <person name="Zhang L."/>
        </authorList>
    </citation>
    <scope>NUCLEOTIDE SEQUENCE [LARGE SCALE GENOMIC DNA]</scope>
    <source>
        <strain evidence="1">LZ_2023a</strain>
        <tissue evidence="1">Muscle</tissue>
    </source>
</reference>
<organism evidence="1 2">
    <name type="scientific">Scylla paramamosain</name>
    <name type="common">Mud crab</name>
    <dbReference type="NCBI Taxonomy" id="85552"/>
    <lineage>
        <taxon>Eukaryota</taxon>
        <taxon>Metazoa</taxon>
        <taxon>Ecdysozoa</taxon>
        <taxon>Arthropoda</taxon>
        <taxon>Crustacea</taxon>
        <taxon>Multicrustacea</taxon>
        <taxon>Malacostraca</taxon>
        <taxon>Eumalacostraca</taxon>
        <taxon>Eucarida</taxon>
        <taxon>Decapoda</taxon>
        <taxon>Pleocyemata</taxon>
        <taxon>Brachyura</taxon>
        <taxon>Eubrachyura</taxon>
        <taxon>Portunoidea</taxon>
        <taxon>Portunidae</taxon>
        <taxon>Portuninae</taxon>
        <taxon>Scylla</taxon>
    </lineage>
</organism>
<keyword evidence="2" id="KW-1185">Reference proteome</keyword>
<evidence type="ECO:0000313" key="2">
    <source>
        <dbReference type="Proteomes" id="UP001487740"/>
    </source>
</evidence>
<accession>A0AAW0SXC1</accession>
<comment type="caution">
    <text evidence="1">The sequence shown here is derived from an EMBL/GenBank/DDBJ whole genome shotgun (WGS) entry which is preliminary data.</text>
</comment>
<protein>
    <submittedName>
        <fullName evidence="1">Uncharacterized protein</fullName>
    </submittedName>
</protein>
<dbReference type="EMBL" id="JARAKH010000043">
    <property type="protein sequence ID" value="KAK8379766.1"/>
    <property type="molecule type" value="Genomic_DNA"/>
</dbReference>
<evidence type="ECO:0000313" key="1">
    <source>
        <dbReference type="EMBL" id="KAK8379766.1"/>
    </source>
</evidence>
<dbReference type="Proteomes" id="UP001487740">
    <property type="component" value="Unassembled WGS sequence"/>
</dbReference>
<name>A0AAW0SXC1_SCYPA</name>
<dbReference type="AlphaFoldDB" id="A0AAW0SXC1"/>
<sequence>MQKKPRSAPHLPTITRRPRSAVGGAWGCLKLSLKVSQQVSTSPAWSLVCLNPSLSVSQLSLSAPDIQHPSCSSVVQINPSCVSTVSEGVHQVSKWSLCVPVVTIPVGPVPKSSQCLTGLDIIPGESLQGP</sequence>
<proteinExistence type="predicted"/>
<gene>
    <name evidence="1" type="ORF">O3P69_019643</name>
</gene>